<dbReference type="FunFam" id="3.30.420.40:FF:000626">
    <property type="entry name" value="Actin 12"/>
    <property type="match status" value="1"/>
</dbReference>
<evidence type="ECO:0000256" key="2">
    <source>
        <dbReference type="ARBA" id="ARBA00004245"/>
    </source>
</evidence>
<protein>
    <recommendedName>
        <fullName evidence="4">Actin</fullName>
    </recommendedName>
</protein>
<dbReference type="FunFam" id="3.30.420.40:FF:000404">
    <property type="entry name" value="Major actin"/>
    <property type="match status" value="1"/>
</dbReference>
<keyword evidence="5" id="KW-0963">Cytoplasm</keyword>
<keyword evidence="6" id="KW-0547">Nucleotide-binding</keyword>
<dbReference type="Gene3D" id="3.40.50.620">
    <property type="entry name" value="HUPs"/>
    <property type="match status" value="1"/>
</dbReference>
<dbReference type="Gene3D" id="2.30.36.70">
    <property type="entry name" value="Actin, Chain A, domain 2"/>
    <property type="match status" value="1"/>
</dbReference>
<keyword evidence="8" id="KW-0067">ATP-binding</keyword>
<dbReference type="InterPro" id="IPR004001">
    <property type="entry name" value="Actin_CS"/>
</dbReference>
<dbReference type="PANTHER" id="PTHR11937">
    <property type="entry name" value="ACTIN"/>
    <property type="match status" value="1"/>
</dbReference>
<dbReference type="GO" id="GO:0009653">
    <property type="term" value="P:anatomical structure morphogenesis"/>
    <property type="evidence" value="ECO:0007669"/>
    <property type="project" value="UniProtKB-ARBA"/>
</dbReference>
<comment type="subcellular location">
    <subcellularLocation>
        <location evidence="2">Cytoplasm</location>
        <location evidence="2">Cytoskeleton</location>
    </subcellularLocation>
</comment>
<evidence type="ECO:0000256" key="11">
    <source>
        <dbReference type="RuleBase" id="RU000487"/>
    </source>
</evidence>
<dbReference type="PROSITE" id="PS00406">
    <property type="entry name" value="ACTINS_1"/>
    <property type="match status" value="1"/>
</dbReference>
<proteinExistence type="inferred from homology"/>
<dbReference type="InterPro" id="IPR014729">
    <property type="entry name" value="Rossmann-like_a/b/a_fold"/>
</dbReference>
<keyword evidence="7" id="KW-0378">Hydrolase</keyword>
<evidence type="ECO:0000256" key="10">
    <source>
        <dbReference type="ARBA" id="ARBA00049360"/>
    </source>
</evidence>
<evidence type="ECO:0000256" key="5">
    <source>
        <dbReference type="ARBA" id="ARBA00022490"/>
    </source>
</evidence>
<dbReference type="InterPro" id="IPR043129">
    <property type="entry name" value="ATPase_NBD"/>
</dbReference>
<evidence type="ECO:0000256" key="6">
    <source>
        <dbReference type="ARBA" id="ARBA00022741"/>
    </source>
</evidence>
<dbReference type="OrthoDB" id="74201at2759"/>
<dbReference type="Proteomes" id="UP000585474">
    <property type="component" value="Unassembled WGS sequence"/>
</dbReference>
<dbReference type="GO" id="GO:0005856">
    <property type="term" value="C:cytoskeleton"/>
    <property type="evidence" value="ECO:0007669"/>
    <property type="project" value="UniProtKB-SubCell"/>
</dbReference>
<evidence type="ECO:0000256" key="3">
    <source>
        <dbReference type="ARBA" id="ARBA00006752"/>
    </source>
</evidence>
<dbReference type="AlphaFoldDB" id="A0A7J0H4M6"/>
<comment type="function">
    <text evidence="1">Actins are highly conserved proteins that are involved in various types of cell motility and are ubiquitously expressed in all eukaryotic cells.</text>
</comment>
<dbReference type="InterPro" id="IPR004000">
    <property type="entry name" value="Actin"/>
</dbReference>
<name>A0A7J0H4M6_9ERIC</name>
<keyword evidence="13" id="KW-1185">Reference proteome</keyword>
<reference evidence="12 13" key="1">
    <citation type="submission" date="2019-07" db="EMBL/GenBank/DDBJ databases">
        <title>De Novo Assembly of kiwifruit Actinidia rufa.</title>
        <authorList>
            <person name="Sugita-Konishi S."/>
            <person name="Sato K."/>
            <person name="Mori E."/>
            <person name="Abe Y."/>
            <person name="Kisaki G."/>
            <person name="Hamano K."/>
            <person name="Suezawa K."/>
            <person name="Otani M."/>
            <person name="Fukuda T."/>
            <person name="Manabe T."/>
            <person name="Gomi K."/>
            <person name="Tabuchi M."/>
            <person name="Akimitsu K."/>
            <person name="Kataoka I."/>
        </authorList>
    </citation>
    <scope>NUCLEOTIDE SEQUENCE [LARGE SCALE GENOMIC DNA]</scope>
    <source>
        <strain evidence="13">cv. Fuchu</strain>
    </source>
</reference>
<gene>
    <name evidence="12" type="ORF">Acr_26g0012780</name>
</gene>
<dbReference type="PRINTS" id="PR00190">
    <property type="entry name" value="ACTIN"/>
</dbReference>
<dbReference type="SUPFAM" id="SSF52402">
    <property type="entry name" value="Adenine nucleotide alpha hydrolases-like"/>
    <property type="match status" value="1"/>
</dbReference>
<comment type="catalytic activity">
    <reaction evidence="10">
        <text>ATP + H2O = ADP + phosphate + H(+)</text>
        <dbReference type="Rhea" id="RHEA:13065"/>
        <dbReference type="ChEBI" id="CHEBI:15377"/>
        <dbReference type="ChEBI" id="CHEBI:15378"/>
        <dbReference type="ChEBI" id="CHEBI:30616"/>
        <dbReference type="ChEBI" id="CHEBI:43474"/>
        <dbReference type="ChEBI" id="CHEBI:456216"/>
    </reaction>
</comment>
<dbReference type="Pfam" id="PF00022">
    <property type="entry name" value="Actin"/>
    <property type="match status" value="2"/>
</dbReference>
<dbReference type="FunFam" id="2.30.36.70:FF:000001">
    <property type="entry name" value="Actin, alpha skeletal muscle"/>
    <property type="match status" value="1"/>
</dbReference>
<dbReference type="FunFam" id="3.30.420.40:FF:000148">
    <property type="entry name" value="Actin, alpha skeletal muscle"/>
    <property type="match status" value="1"/>
</dbReference>
<dbReference type="SUPFAM" id="SSF53067">
    <property type="entry name" value="Actin-like ATPase domain"/>
    <property type="match status" value="2"/>
</dbReference>
<comment type="caution">
    <text evidence="12">The sequence shown here is derived from an EMBL/GenBank/DDBJ whole genome shotgun (WGS) entry which is preliminary data.</text>
</comment>
<dbReference type="GO" id="GO:0016787">
    <property type="term" value="F:hydrolase activity"/>
    <property type="evidence" value="ECO:0007669"/>
    <property type="project" value="UniProtKB-KW"/>
</dbReference>
<comment type="similarity">
    <text evidence="3 11">Belongs to the actin family.</text>
</comment>
<dbReference type="Gene3D" id="3.90.640.10">
    <property type="entry name" value="Actin, Chain A, domain 4"/>
    <property type="match status" value="1"/>
</dbReference>
<dbReference type="Gene3D" id="3.30.420.40">
    <property type="match status" value="2"/>
</dbReference>
<dbReference type="GO" id="GO:0005737">
    <property type="term" value="C:cytoplasm"/>
    <property type="evidence" value="ECO:0007669"/>
    <property type="project" value="UniProtKB-ARBA"/>
</dbReference>
<organism evidence="12 13">
    <name type="scientific">Actinidia rufa</name>
    <dbReference type="NCBI Taxonomy" id="165716"/>
    <lineage>
        <taxon>Eukaryota</taxon>
        <taxon>Viridiplantae</taxon>
        <taxon>Streptophyta</taxon>
        <taxon>Embryophyta</taxon>
        <taxon>Tracheophyta</taxon>
        <taxon>Spermatophyta</taxon>
        <taxon>Magnoliopsida</taxon>
        <taxon>eudicotyledons</taxon>
        <taxon>Gunneridae</taxon>
        <taxon>Pentapetalae</taxon>
        <taxon>asterids</taxon>
        <taxon>Ericales</taxon>
        <taxon>Actinidiaceae</taxon>
        <taxon>Actinidia</taxon>
    </lineage>
</organism>
<dbReference type="EMBL" id="BJWL01000026">
    <property type="protein sequence ID" value="GFZ18009.1"/>
    <property type="molecule type" value="Genomic_DNA"/>
</dbReference>
<evidence type="ECO:0000256" key="7">
    <source>
        <dbReference type="ARBA" id="ARBA00022801"/>
    </source>
</evidence>
<evidence type="ECO:0000256" key="1">
    <source>
        <dbReference type="ARBA" id="ARBA00003520"/>
    </source>
</evidence>
<dbReference type="GO" id="GO:0048468">
    <property type="term" value="P:cell development"/>
    <property type="evidence" value="ECO:0007669"/>
    <property type="project" value="UniProtKB-ARBA"/>
</dbReference>
<dbReference type="SMART" id="SM00268">
    <property type="entry name" value="ACTIN"/>
    <property type="match status" value="1"/>
</dbReference>
<evidence type="ECO:0000256" key="8">
    <source>
        <dbReference type="ARBA" id="ARBA00022840"/>
    </source>
</evidence>
<accession>A0A7J0H4M6</accession>
<dbReference type="FunFam" id="3.30.420.40:FF:000205">
    <property type="entry name" value="Actin, alpha skeletal muscle"/>
    <property type="match status" value="1"/>
</dbReference>
<evidence type="ECO:0000313" key="13">
    <source>
        <dbReference type="Proteomes" id="UP000585474"/>
    </source>
</evidence>
<sequence length="546" mass="60576">MAEAEDIQPLVCDNGTGMVKAGFAGDDAPRAVFPSIVGRPRHTGVMVGMGQKDAYVGDEAQSKRGILTLKYPIEHGILRRSTLFYSLKHLSTQRLTVRKMTQIMFETFNTPAMYVAIQAVLSLYASGRTTGIVLDSGDGVSHTVPIYEGYALPHAILRLDLAGRDLTDALMKILTERGYSFTTTAEREIVRDMKEKLAYIALDYEQELETSKTSSSVEKSYELPDGQVITIGAERFRCPEVLFQPSMIGMEAAGIHETTYNSIMKCDVDIRKDLYGNIVLSGGSTMFPGIADRMSKEITALAPSSMKIKVVAPPERKYSVWIGGSILASLSTFQQMCGLQRQSMMNLGRPLCTGNVSNSRRFLYRRRFLNEGGDKVHVAVGKSVEKAVELIHWALQRFRNKEICIVHVHRPSPLIPTLLGKLPASQASTEVVSEYRRGERQHMRKLVFYYLSICCQSKVKASVIATEAAQVQCGIVDLVNKHGIKKLVMGAKTENCMKVRRSSSKASYVAKNASPFCEMWFVDKGKHFCVRDAFEGPDILETIGLP</sequence>
<evidence type="ECO:0000256" key="9">
    <source>
        <dbReference type="ARBA" id="ARBA00023212"/>
    </source>
</evidence>
<evidence type="ECO:0000313" key="12">
    <source>
        <dbReference type="EMBL" id="GFZ18009.1"/>
    </source>
</evidence>
<keyword evidence="9" id="KW-0206">Cytoskeleton</keyword>
<dbReference type="FunFam" id="3.90.640.10:FF:000001">
    <property type="entry name" value="Actin, muscle"/>
    <property type="match status" value="1"/>
</dbReference>
<evidence type="ECO:0000256" key="4">
    <source>
        <dbReference type="ARBA" id="ARBA00019112"/>
    </source>
</evidence>
<dbReference type="CDD" id="cd01989">
    <property type="entry name" value="USP_STK_Ubox_N"/>
    <property type="match status" value="1"/>
</dbReference>
<dbReference type="GO" id="GO:0071944">
    <property type="term" value="C:cell periphery"/>
    <property type="evidence" value="ECO:0007669"/>
    <property type="project" value="UniProtKB-ARBA"/>
</dbReference>
<dbReference type="GO" id="GO:0005524">
    <property type="term" value="F:ATP binding"/>
    <property type="evidence" value="ECO:0007669"/>
    <property type="project" value="UniProtKB-KW"/>
</dbReference>